<comment type="subcellular location">
    <subcellularLocation>
        <location evidence="1">Cell membrane</location>
        <topology evidence="1">Multi-pass membrane protein</topology>
    </subcellularLocation>
</comment>
<keyword evidence="5 6" id="KW-0472">Membrane</keyword>
<keyword evidence="2" id="KW-1003">Cell membrane</keyword>
<evidence type="ECO:0000256" key="1">
    <source>
        <dbReference type="ARBA" id="ARBA00004651"/>
    </source>
</evidence>
<keyword evidence="4 6" id="KW-1133">Transmembrane helix</keyword>
<feature type="transmembrane region" description="Helical" evidence="6">
    <location>
        <begin position="115"/>
        <end position="134"/>
    </location>
</feature>
<dbReference type="AlphaFoldDB" id="A0A944CD30"/>
<feature type="transmembrane region" description="Helical" evidence="6">
    <location>
        <begin position="245"/>
        <end position="267"/>
    </location>
</feature>
<dbReference type="RefSeq" id="WP_213216290.1">
    <property type="nucleotide sequence ID" value="NZ_QTKU01000002.1"/>
</dbReference>
<evidence type="ECO:0000313" key="8">
    <source>
        <dbReference type="Proteomes" id="UP000705379"/>
    </source>
</evidence>
<dbReference type="CDD" id="cd06580">
    <property type="entry name" value="TM_PBP1_transp_TpRbsC_like"/>
    <property type="match status" value="1"/>
</dbReference>
<feature type="transmembrane region" description="Helical" evidence="6">
    <location>
        <begin position="146"/>
        <end position="164"/>
    </location>
</feature>
<evidence type="ECO:0000256" key="3">
    <source>
        <dbReference type="ARBA" id="ARBA00022692"/>
    </source>
</evidence>
<feature type="transmembrane region" description="Helical" evidence="6">
    <location>
        <begin position="12"/>
        <end position="36"/>
    </location>
</feature>
<dbReference type="Proteomes" id="UP000705379">
    <property type="component" value="Unassembled WGS sequence"/>
</dbReference>
<evidence type="ECO:0000256" key="2">
    <source>
        <dbReference type="ARBA" id="ARBA00022475"/>
    </source>
</evidence>
<sequence length="360" mass="37368">MIRFESREPSSLPRLILIPVAAAIVALALAAIPMLFAGLSVFNAYGLMLTGAFGSVFAFTEMLTRAAPLILTGLAAALAFRAKLWNIGAEGQLYAGALAAVAVGSGMIDAPSIVLIPLVVFCGALAGGLMMLGPTLLKTRLGVDEVVTTLLLNFIILLFVQMMLEGPMKDPMGMGWPQSEPMLDEAMLPKLMARMRIHGGLIIAFIAAIGIHILLKSTVWGFEIRAVGENANAARHAGIPVTATFIRVGLFSGALAGLAGVGEVAGLKGYLTADLSPGFGYSGIVVAMLAGLSPLGVVIAALFIASIFVGADSMSRATGVSNYLADLIVSMALICVLISGLFLRFKVRFVGAKSTEGVSK</sequence>
<protein>
    <submittedName>
        <fullName evidence="7">ABC transporter permease</fullName>
    </submittedName>
</protein>
<comment type="caution">
    <text evidence="7">The sequence shown here is derived from an EMBL/GenBank/DDBJ whole genome shotgun (WGS) entry which is preliminary data.</text>
</comment>
<dbReference type="EMBL" id="QTKU01000002">
    <property type="protein sequence ID" value="MBS8260834.1"/>
    <property type="molecule type" value="Genomic_DNA"/>
</dbReference>
<name>A0A944CD30_9HYPH</name>
<feature type="transmembrane region" description="Helical" evidence="6">
    <location>
        <begin position="323"/>
        <end position="343"/>
    </location>
</feature>
<evidence type="ECO:0000313" key="7">
    <source>
        <dbReference type="EMBL" id="MBS8260834.1"/>
    </source>
</evidence>
<evidence type="ECO:0000256" key="5">
    <source>
        <dbReference type="ARBA" id="ARBA00023136"/>
    </source>
</evidence>
<dbReference type="Pfam" id="PF02653">
    <property type="entry name" value="BPD_transp_2"/>
    <property type="match status" value="1"/>
</dbReference>
<dbReference type="InterPro" id="IPR022324">
    <property type="entry name" value="Bacilysin_exporter_BacE_put"/>
</dbReference>
<dbReference type="PRINTS" id="PR01988">
    <property type="entry name" value="EXPORTERBACE"/>
</dbReference>
<feature type="transmembrane region" description="Helical" evidence="6">
    <location>
        <begin position="91"/>
        <end position="108"/>
    </location>
</feature>
<keyword evidence="3 6" id="KW-0812">Transmembrane</keyword>
<feature type="transmembrane region" description="Helical" evidence="6">
    <location>
        <begin position="279"/>
        <end position="311"/>
    </location>
</feature>
<evidence type="ECO:0000256" key="6">
    <source>
        <dbReference type="SAM" id="Phobius"/>
    </source>
</evidence>
<organism evidence="7 8">
    <name type="scientific">Roseibium polysiphoniae</name>
    <dbReference type="NCBI Taxonomy" id="2571221"/>
    <lineage>
        <taxon>Bacteria</taxon>
        <taxon>Pseudomonadati</taxon>
        <taxon>Pseudomonadota</taxon>
        <taxon>Alphaproteobacteria</taxon>
        <taxon>Hyphomicrobiales</taxon>
        <taxon>Stappiaceae</taxon>
        <taxon>Roseibium</taxon>
    </lineage>
</organism>
<dbReference type="PANTHER" id="PTHR47089:SF1">
    <property type="entry name" value="GUANOSINE ABC TRANSPORTER PERMEASE PROTEIN NUPP"/>
    <property type="match status" value="1"/>
</dbReference>
<feature type="transmembrane region" description="Helical" evidence="6">
    <location>
        <begin position="197"/>
        <end position="215"/>
    </location>
</feature>
<evidence type="ECO:0000256" key="4">
    <source>
        <dbReference type="ARBA" id="ARBA00022989"/>
    </source>
</evidence>
<feature type="transmembrane region" description="Helical" evidence="6">
    <location>
        <begin position="66"/>
        <end position="85"/>
    </location>
</feature>
<dbReference type="PANTHER" id="PTHR47089">
    <property type="entry name" value="ABC TRANSPORTER, PERMEASE PROTEIN"/>
    <property type="match status" value="1"/>
</dbReference>
<dbReference type="InterPro" id="IPR001851">
    <property type="entry name" value="ABC_transp_permease"/>
</dbReference>
<reference evidence="7" key="1">
    <citation type="submission" date="2018-08" db="EMBL/GenBank/DDBJ databases">
        <authorList>
            <person name="Jin W."/>
            <person name="Wang H."/>
            <person name="Yang Y."/>
            <person name="Li M."/>
            <person name="Liu J."/>
        </authorList>
    </citation>
    <scope>NUCLEOTIDE SEQUENCE</scope>
    <source>
        <strain evidence="7">AESS21</strain>
    </source>
</reference>
<gene>
    <name evidence="7" type="ORF">DYI23_11435</name>
</gene>
<reference evidence="7" key="2">
    <citation type="journal article" date="2021" name="Microorganisms">
        <title>Bacterial Dimethylsulfoniopropionate Biosynthesis in the East China Sea.</title>
        <authorList>
            <person name="Liu J."/>
            <person name="Zhang Y."/>
            <person name="Liu J."/>
            <person name="Zhong H."/>
            <person name="Williams B.T."/>
            <person name="Zheng Y."/>
            <person name="Curson A.R.J."/>
            <person name="Sun C."/>
            <person name="Sun H."/>
            <person name="Song D."/>
            <person name="Wagner Mackenzie B."/>
            <person name="Bermejo Martinez A."/>
            <person name="Todd J.D."/>
            <person name="Zhang X.H."/>
        </authorList>
    </citation>
    <scope>NUCLEOTIDE SEQUENCE</scope>
    <source>
        <strain evidence="7">AESS21</strain>
    </source>
</reference>
<proteinExistence type="predicted"/>
<dbReference type="GO" id="GO:0005886">
    <property type="term" value="C:plasma membrane"/>
    <property type="evidence" value="ECO:0007669"/>
    <property type="project" value="UniProtKB-SubCell"/>
</dbReference>
<accession>A0A944CD30</accession>
<dbReference type="GO" id="GO:0022857">
    <property type="term" value="F:transmembrane transporter activity"/>
    <property type="evidence" value="ECO:0007669"/>
    <property type="project" value="InterPro"/>
</dbReference>